<evidence type="ECO:0000256" key="1">
    <source>
        <dbReference type="SAM" id="Phobius"/>
    </source>
</evidence>
<reference evidence="2 3" key="1">
    <citation type="submission" date="2019-12" db="EMBL/GenBank/DDBJ databases">
        <title>Complete Genome Sequence of a Quorum-Sensing Bacterium,Rhodobacteraceae bacterium C31, Isolated from a marine microalgae symbiotic bacteria.</title>
        <authorList>
            <person name="Zhang Y."/>
        </authorList>
    </citation>
    <scope>NUCLEOTIDE SEQUENCE [LARGE SCALE GENOMIC DNA]</scope>
    <source>
        <strain evidence="2 3">C31</strain>
    </source>
</reference>
<dbReference type="EMBL" id="CP047166">
    <property type="protein sequence ID" value="QRF67290.1"/>
    <property type="molecule type" value="Genomic_DNA"/>
</dbReference>
<keyword evidence="1" id="KW-0812">Transmembrane</keyword>
<organism evidence="2 3">
    <name type="scientific">Ponticoccus alexandrii</name>
    <dbReference type="NCBI Taxonomy" id="1943633"/>
    <lineage>
        <taxon>Bacteria</taxon>
        <taxon>Pseudomonadati</taxon>
        <taxon>Pseudomonadota</taxon>
        <taxon>Alphaproteobacteria</taxon>
        <taxon>Rhodobacterales</taxon>
        <taxon>Roseobacteraceae</taxon>
        <taxon>Ponticoccus</taxon>
    </lineage>
</organism>
<keyword evidence="3" id="KW-1185">Reference proteome</keyword>
<name>A0ABX7F9S3_9RHOB</name>
<dbReference type="RefSeq" id="WP_023848398.1">
    <property type="nucleotide sequence ID" value="NZ_CP047166.1"/>
</dbReference>
<feature type="transmembrane region" description="Helical" evidence="1">
    <location>
        <begin position="29"/>
        <end position="47"/>
    </location>
</feature>
<accession>A0ABX7F9S3</accession>
<proteinExistence type="predicted"/>
<evidence type="ECO:0000313" key="2">
    <source>
        <dbReference type="EMBL" id="QRF67290.1"/>
    </source>
</evidence>
<evidence type="ECO:0008006" key="4">
    <source>
        <dbReference type="Google" id="ProtNLM"/>
    </source>
</evidence>
<feature type="transmembrane region" description="Helical" evidence="1">
    <location>
        <begin position="59"/>
        <end position="77"/>
    </location>
</feature>
<protein>
    <recommendedName>
        <fullName evidence="4">DUF485 domain-containing protein</fullName>
    </recommendedName>
</protein>
<keyword evidence="1" id="KW-1133">Transmembrane helix</keyword>
<evidence type="ECO:0000313" key="3">
    <source>
        <dbReference type="Proteomes" id="UP000596387"/>
    </source>
</evidence>
<gene>
    <name evidence="2" type="ORF">GQA70_13815</name>
</gene>
<sequence>MTGAPRGAGSRPPLFVERHTYRRRRLMDAGRALSVLGLVLWFLPLLWLGGAQPVPASTALVYLFGVWIALPLAALGLNRAIGRQADTGYSETDDPERDP</sequence>
<keyword evidence="1" id="KW-0472">Membrane</keyword>
<dbReference type="Proteomes" id="UP000596387">
    <property type="component" value="Chromosome"/>
</dbReference>